<dbReference type="SUPFAM" id="SSF48452">
    <property type="entry name" value="TPR-like"/>
    <property type="match status" value="1"/>
</dbReference>
<keyword evidence="1" id="KW-1133">Transmembrane helix</keyword>
<dbReference type="Gene3D" id="1.25.40.10">
    <property type="entry name" value="Tetratricopeptide repeat domain"/>
    <property type="match status" value="2"/>
</dbReference>
<sequence length="358" mass="39016">MSVNPVLARAGALQAADRFEESKAVLAPHLAGEPDDDWAWQLLAVAHERLGEYEPAARAATEMLRISPGHVGALILLSRVLLCLGRQPEARAAAEEAVRRAPDKWSSHYALSGVLIAHATAPPADHEQAYDAAREAVRLAPHEPDAHKALCFAAVRTQRQDVAKQALVEWLRLDPSNETAQAMYTDAMAGGPDVTAAQAAEMYSAGLAGAPQSAMLRSGLDEATYRLLRGTRWLALACLAAAGVMIDLFATSKDPTLRELPVPLGNRVWVLMVMAAVWGFGALFRYSRMRRGVQLNIRSLVRRGRWSRIAVAQAAWTMLCALLISQVPWTDRSMPEALFWAGLVVPVSTMLYDRRKAG</sequence>
<protein>
    <submittedName>
        <fullName evidence="2">Uncharacterized protein</fullName>
    </submittedName>
</protein>
<keyword evidence="3" id="KW-1185">Reference proteome</keyword>
<proteinExistence type="predicted"/>
<keyword evidence="1" id="KW-0472">Membrane</keyword>
<dbReference type="OrthoDB" id="4201407at2"/>
<dbReference type="KEGG" id="sgz:C0216_15765"/>
<evidence type="ECO:0000313" key="2">
    <source>
        <dbReference type="EMBL" id="AXE24716.1"/>
    </source>
</evidence>
<reference evidence="2 3" key="1">
    <citation type="submission" date="2018-01" db="EMBL/GenBank/DDBJ databases">
        <title>Draft genome Sequence of streptomyces globosus LZH-48.</title>
        <authorList>
            <person name="Ran K."/>
            <person name="Li Z."/>
            <person name="Wei S."/>
            <person name="Dong R."/>
        </authorList>
    </citation>
    <scope>NUCLEOTIDE SEQUENCE [LARGE SCALE GENOMIC DNA]</scope>
    <source>
        <strain evidence="2 3">LZH-48</strain>
    </source>
</reference>
<dbReference type="InterPro" id="IPR011990">
    <property type="entry name" value="TPR-like_helical_dom_sf"/>
</dbReference>
<keyword evidence="1" id="KW-0812">Transmembrane</keyword>
<name>A0A344U1E5_9ACTN</name>
<organism evidence="2 3">
    <name type="scientific">Streptomyces globosus</name>
    <dbReference type="NCBI Taxonomy" id="68209"/>
    <lineage>
        <taxon>Bacteria</taxon>
        <taxon>Bacillati</taxon>
        <taxon>Actinomycetota</taxon>
        <taxon>Actinomycetes</taxon>
        <taxon>Kitasatosporales</taxon>
        <taxon>Streptomycetaceae</taxon>
        <taxon>Streptomyces</taxon>
    </lineage>
</organism>
<evidence type="ECO:0000313" key="3">
    <source>
        <dbReference type="Proteomes" id="UP000252004"/>
    </source>
</evidence>
<gene>
    <name evidence="2" type="ORF">C0216_15765</name>
</gene>
<dbReference type="EMBL" id="CP030862">
    <property type="protein sequence ID" value="AXE24716.1"/>
    <property type="molecule type" value="Genomic_DNA"/>
</dbReference>
<dbReference type="AlphaFoldDB" id="A0A344U1E5"/>
<evidence type="ECO:0000256" key="1">
    <source>
        <dbReference type="SAM" id="Phobius"/>
    </source>
</evidence>
<dbReference type="Proteomes" id="UP000252004">
    <property type="component" value="Chromosome"/>
</dbReference>
<feature type="transmembrane region" description="Helical" evidence="1">
    <location>
        <begin position="306"/>
        <end position="325"/>
    </location>
</feature>
<feature type="transmembrane region" description="Helical" evidence="1">
    <location>
        <begin position="268"/>
        <end position="286"/>
    </location>
</feature>
<accession>A0A344U1E5</accession>
<feature type="transmembrane region" description="Helical" evidence="1">
    <location>
        <begin position="233"/>
        <end position="252"/>
    </location>
</feature>
<dbReference type="RefSeq" id="WP_114055905.1">
    <property type="nucleotide sequence ID" value="NZ_CP030862.1"/>
</dbReference>